<gene>
    <name evidence="1" type="ORF">FUT82_02530</name>
    <name evidence="2" type="ORF">FUT82_08185</name>
</gene>
<dbReference type="RefSeq" id="WP_024751917.1">
    <property type="nucleotide sequence ID" value="NZ_CP027018.1"/>
</dbReference>
<dbReference type="GeneID" id="57753444"/>
<accession>A0A5C0R6A7</accession>
<evidence type="ECO:0000313" key="1">
    <source>
        <dbReference type="EMBL" id="QEJ96967.1"/>
    </source>
</evidence>
<dbReference type="EMBL" id="CP042817">
    <property type="protein sequence ID" value="QEJ96967.1"/>
    <property type="molecule type" value="Genomic_DNA"/>
</dbReference>
<protein>
    <submittedName>
        <fullName evidence="2">Uncharacterized protein</fullName>
    </submittedName>
</protein>
<reference evidence="2 3" key="1">
    <citation type="submission" date="2019-08" db="EMBL/GenBank/DDBJ databases">
        <authorList>
            <person name="Kuhnert P."/>
        </authorList>
    </citation>
    <scope>NUCLEOTIDE SEQUENCE [LARGE SCALE GENOMIC DNA]</scope>
    <source>
        <strain evidence="2 3">B36.5</strain>
    </source>
</reference>
<evidence type="ECO:0000313" key="3">
    <source>
        <dbReference type="Proteomes" id="UP000323594"/>
    </source>
</evidence>
<organism evidence="2 3">
    <name type="scientific">Treponema phagedenis</name>
    <dbReference type="NCBI Taxonomy" id="162"/>
    <lineage>
        <taxon>Bacteria</taxon>
        <taxon>Pseudomonadati</taxon>
        <taxon>Spirochaetota</taxon>
        <taxon>Spirochaetia</taxon>
        <taxon>Spirochaetales</taxon>
        <taxon>Treponemataceae</taxon>
        <taxon>Treponema</taxon>
    </lineage>
</organism>
<dbReference type="Proteomes" id="UP000323594">
    <property type="component" value="Chromosome"/>
</dbReference>
<proteinExistence type="predicted"/>
<sequence>MGTKLSIKDFHFVGIGMISIAIHNTKTNIALQPFMVSLAKDGIYEAIAINFGILASGKTEDEAIRRLGHNIFNYFISFAKTKVSTEYVTHSKQMADFFEEFTRLSIIHKTFSSLPLSFDKDNSFSASGNYYKVA</sequence>
<name>A0A5C0R6A7_TREPH</name>
<evidence type="ECO:0000313" key="2">
    <source>
        <dbReference type="EMBL" id="QEJ97978.1"/>
    </source>
</evidence>
<dbReference type="AlphaFoldDB" id="A0A5C0R6A7"/>
<dbReference type="EMBL" id="CP042817">
    <property type="protein sequence ID" value="QEJ97978.1"/>
    <property type="molecule type" value="Genomic_DNA"/>
</dbReference>